<evidence type="ECO:0000313" key="2">
    <source>
        <dbReference type="EMBL" id="SVA27399.1"/>
    </source>
</evidence>
<feature type="transmembrane region" description="Helical" evidence="1">
    <location>
        <begin position="20"/>
        <end position="42"/>
    </location>
</feature>
<protein>
    <submittedName>
        <fullName evidence="2">Uncharacterized protein</fullName>
    </submittedName>
</protein>
<organism evidence="2">
    <name type="scientific">marine metagenome</name>
    <dbReference type="NCBI Taxonomy" id="408172"/>
    <lineage>
        <taxon>unclassified sequences</taxon>
        <taxon>metagenomes</taxon>
        <taxon>ecological metagenomes</taxon>
    </lineage>
</organism>
<dbReference type="AlphaFoldDB" id="A0A381UGX6"/>
<reference evidence="2" key="1">
    <citation type="submission" date="2018-05" db="EMBL/GenBank/DDBJ databases">
        <authorList>
            <person name="Lanie J.A."/>
            <person name="Ng W.-L."/>
            <person name="Kazmierczak K.M."/>
            <person name="Andrzejewski T.M."/>
            <person name="Davidsen T.M."/>
            <person name="Wayne K.J."/>
            <person name="Tettelin H."/>
            <person name="Glass J.I."/>
            <person name="Rusch D."/>
            <person name="Podicherti R."/>
            <person name="Tsui H.-C.T."/>
            <person name="Winkler M.E."/>
        </authorList>
    </citation>
    <scope>NUCLEOTIDE SEQUENCE</scope>
</reference>
<keyword evidence="1" id="KW-0472">Membrane</keyword>
<evidence type="ECO:0000256" key="1">
    <source>
        <dbReference type="SAM" id="Phobius"/>
    </source>
</evidence>
<proteinExistence type="predicted"/>
<keyword evidence="1" id="KW-0812">Transmembrane</keyword>
<dbReference type="EMBL" id="UINC01006417">
    <property type="protein sequence ID" value="SVA27399.1"/>
    <property type="molecule type" value="Genomic_DNA"/>
</dbReference>
<keyword evidence="1" id="KW-1133">Transmembrane helix</keyword>
<accession>A0A381UGX6</accession>
<name>A0A381UGX6_9ZZZZ</name>
<gene>
    <name evidence="2" type="ORF">METZ01_LOCUS80253</name>
</gene>
<sequence length="43" mass="5159">MTEENKDDYEYSHTKFFNVFFHVGVAFNILLVIWMILVYTGIL</sequence>